<dbReference type="AlphaFoldDB" id="A0A644TLA4"/>
<organism evidence="1">
    <name type="scientific">bioreactor metagenome</name>
    <dbReference type="NCBI Taxonomy" id="1076179"/>
    <lineage>
        <taxon>unclassified sequences</taxon>
        <taxon>metagenomes</taxon>
        <taxon>ecological metagenomes</taxon>
    </lineage>
</organism>
<gene>
    <name evidence="1" type="ORF">SDC9_13388</name>
</gene>
<proteinExistence type="predicted"/>
<comment type="caution">
    <text evidence="1">The sequence shown here is derived from an EMBL/GenBank/DDBJ whole genome shotgun (WGS) entry which is preliminary data.</text>
</comment>
<name>A0A644TLA4_9ZZZZ</name>
<protein>
    <submittedName>
        <fullName evidence="1">Uncharacterized protein</fullName>
    </submittedName>
</protein>
<sequence length="57" mass="6406">MVHGNKPEEVLRDLEGTQTMRTLGLNMAWVLKSLEAGRKAGIEKPLLEAQIKTNFIQ</sequence>
<accession>A0A644TLA4</accession>
<evidence type="ECO:0000313" key="1">
    <source>
        <dbReference type="EMBL" id="MPL67690.1"/>
    </source>
</evidence>
<reference evidence="1" key="1">
    <citation type="submission" date="2019-08" db="EMBL/GenBank/DDBJ databases">
        <authorList>
            <person name="Kucharzyk K."/>
            <person name="Murdoch R.W."/>
            <person name="Higgins S."/>
            <person name="Loffler F."/>
        </authorList>
    </citation>
    <scope>NUCLEOTIDE SEQUENCE</scope>
</reference>
<dbReference type="EMBL" id="VSSQ01000038">
    <property type="protein sequence ID" value="MPL67690.1"/>
    <property type="molecule type" value="Genomic_DNA"/>
</dbReference>